<name>A0ABP5HP04_9ACTN</name>
<evidence type="ECO:0000256" key="4">
    <source>
        <dbReference type="SAM" id="SignalP"/>
    </source>
</evidence>
<comment type="caution">
    <text evidence="5">The sequence shown here is derived from an EMBL/GenBank/DDBJ whole genome shotgun (WGS) entry which is preliminary data.</text>
</comment>
<dbReference type="PIRSF" id="PIRSF004846">
    <property type="entry name" value="ModA"/>
    <property type="match status" value="1"/>
</dbReference>
<dbReference type="NCBIfam" id="TIGR01256">
    <property type="entry name" value="modA"/>
    <property type="match status" value="1"/>
</dbReference>
<dbReference type="InterPro" id="IPR050682">
    <property type="entry name" value="ModA/WtpA"/>
</dbReference>
<dbReference type="PANTHER" id="PTHR30632">
    <property type="entry name" value="MOLYBDATE-BINDING PERIPLASMIC PROTEIN"/>
    <property type="match status" value="1"/>
</dbReference>
<dbReference type="RefSeq" id="WP_344329284.1">
    <property type="nucleotide sequence ID" value="NZ_BAAAPY010000010.1"/>
</dbReference>
<reference evidence="6" key="1">
    <citation type="journal article" date="2019" name="Int. J. Syst. Evol. Microbiol.">
        <title>The Global Catalogue of Microorganisms (GCM) 10K type strain sequencing project: providing services to taxonomists for standard genome sequencing and annotation.</title>
        <authorList>
            <consortium name="The Broad Institute Genomics Platform"/>
            <consortium name="The Broad Institute Genome Sequencing Center for Infectious Disease"/>
            <person name="Wu L."/>
            <person name="Ma J."/>
        </authorList>
    </citation>
    <scope>NUCLEOTIDE SEQUENCE [LARGE SCALE GENOMIC DNA]</scope>
    <source>
        <strain evidence="6">JCM 15749</strain>
    </source>
</reference>
<dbReference type="Gene3D" id="3.40.190.10">
    <property type="entry name" value="Periplasmic binding protein-like II"/>
    <property type="match status" value="2"/>
</dbReference>
<evidence type="ECO:0000256" key="3">
    <source>
        <dbReference type="ARBA" id="ARBA00022729"/>
    </source>
</evidence>
<keyword evidence="2" id="KW-0479">Metal-binding</keyword>
<dbReference type="SUPFAM" id="SSF53850">
    <property type="entry name" value="Periplasmic binding protein-like II"/>
    <property type="match status" value="1"/>
</dbReference>
<feature type="chain" id="PRO_5047123636" evidence="4">
    <location>
        <begin position="17"/>
        <end position="255"/>
    </location>
</feature>
<evidence type="ECO:0000313" key="5">
    <source>
        <dbReference type="EMBL" id="GAA2083173.1"/>
    </source>
</evidence>
<evidence type="ECO:0000313" key="6">
    <source>
        <dbReference type="Proteomes" id="UP001501480"/>
    </source>
</evidence>
<keyword evidence="3 4" id="KW-0732">Signal</keyword>
<dbReference type="InterPro" id="IPR005950">
    <property type="entry name" value="ModA"/>
</dbReference>
<dbReference type="PANTHER" id="PTHR30632:SF0">
    <property type="entry name" value="SULFATE-BINDING PROTEIN"/>
    <property type="match status" value="1"/>
</dbReference>
<keyword evidence="6" id="KW-1185">Reference proteome</keyword>
<proteinExistence type="inferred from homology"/>
<dbReference type="PROSITE" id="PS51257">
    <property type="entry name" value="PROKAR_LIPOPROTEIN"/>
    <property type="match status" value="1"/>
</dbReference>
<evidence type="ECO:0000256" key="2">
    <source>
        <dbReference type="ARBA" id="ARBA00022723"/>
    </source>
</evidence>
<organism evidence="5 6">
    <name type="scientific">Aeromicrobium halocynthiae</name>
    <dbReference type="NCBI Taxonomy" id="560557"/>
    <lineage>
        <taxon>Bacteria</taxon>
        <taxon>Bacillati</taxon>
        <taxon>Actinomycetota</taxon>
        <taxon>Actinomycetes</taxon>
        <taxon>Propionibacteriales</taxon>
        <taxon>Nocardioidaceae</taxon>
        <taxon>Aeromicrobium</taxon>
    </lineage>
</organism>
<dbReference type="EMBL" id="BAAAPY010000010">
    <property type="protein sequence ID" value="GAA2083173.1"/>
    <property type="molecule type" value="Genomic_DNA"/>
</dbReference>
<sequence length="255" mass="25666">MRARLTAVAAMTLALAGCGTIDGGSDTADAEERTLTVYAAASLTQTFEELGEQFEAENDGVSVQLGFGGSSDLVAQLQAGAPADVLATADETTMTSAVDDRLVDGDPEPFATNVLQVLTPAGNPADVQGLSDLARPDVQVVLCAPVVPCGAAAQRLEEAAGIDVRPVSEEQSVTDVLGKVASGEADAGLVYVTDVLGAGDAVVGIDVPEADTAVNSYPIAALAGSDHPDLAAAFVAFVLGEQGRRVLAEAGFGPP</sequence>
<protein>
    <submittedName>
        <fullName evidence="5">Molybdate ABC transporter substrate-binding protein</fullName>
    </submittedName>
</protein>
<accession>A0ABP5HP04</accession>
<feature type="signal peptide" evidence="4">
    <location>
        <begin position="1"/>
        <end position="16"/>
    </location>
</feature>
<dbReference type="Proteomes" id="UP001501480">
    <property type="component" value="Unassembled WGS sequence"/>
</dbReference>
<dbReference type="CDD" id="cd13538">
    <property type="entry name" value="PBP2_ModA_like_1"/>
    <property type="match status" value="1"/>
</dbReference>
<gene>
    <name evidence="5" type="primary">modA</name>
    <name evidence="5" type="ORF">GCM10009821_25250</name>
</gene>
<evidence type="ECO:0000256" key="1">
    <source>
        <dbReference type="ARBA" id="ARBA00009175"/>
    </source>
</evidence>
<dbReference type="Pfam" id="PF13531">
    <property type="entry name" value="SBP_bac_11"/>
    <property type="match status" value="1"/>
</dbReference>
<comment type="similarity">
    <text evidence="1">Belongs to the bacterial solute-binding protein ModA family.</text>
</comment>